<evidence type="ECO:0000313" key="9">
    <source>
        <dbReference type="Proteomes" id="UP000076078"/>
    </source>
</evidence>
<dbReference type="InterPro" id="IPR012337">
    <property type="entry name" value="RNaseH-like_sf"/>
</dbReference>
<keyword evidence="5" id="KW-0539">Nucleus</keyword>
<feature type="region of interest" description="Disordered" evidence="6">
    <location>
        <begin position="101"/>
        <end position="127"/>
    </location>
</feature>
<evidence type="ECO:0000256" key="6">
    <source>
        <dbReference type="SAM" id="MobiDB-lite"/>
    </source>
</evidence>
<dbReference type="GO" id="GO:0046983">
    <property type="term" value="F:protein dimerization activity"/>
    <property type="evidence" value="ECO:0007669"/>
    <property type="project" value="InterPro"/>
</dbReference>
<dbReference type="Pfam" id="PF05699">
    <property type="entry name" value="Dimer_Tnp_hAT"/>
    <property type="match status" value="1"/>
</dbReference>
<dbReference type="PANTHER" id="PTHR46481">
    <property type="entry name" value="ZINC FINGER BED DOMAIN-CONTAINING PROTEIN 4"/>
    <property type="match status" value="1"/>
</dbReference>
<evidence type="ECO:0000256" key="4">
    <source>
        <dbReference type="ARBA" id="ARBA00022833"/>
    </source>
</evidence>
<name>A0A152A7J9_TIELA</name>
<dbReference type="GO" id="GO:0008270">
    <property type="term" value="F:zinc ion binding"/>
    <property type="evidence" value="ECO:0007669"/>
    <property type="project" value="UniProtKB-KW"/>
</dbReference>
<dbReference type="EMBL" id="LODT01000004">
    <property type="protein sequence ID" value="KYR02105.1"/>
    <property type="molecule type" value="Genomic_DNA"/>
</dbReference>
<evidence type="ECO:0000256" key="5">
    <source>
        <dbReference type="ARBA" id="ARBA00023242"/>
    </source>
</evidence>
<evidence type="ECO:0000256" key="1">
    <source>
        <dbReference type="ARBA" id="ARBA00004123"/>
    </source>
</evidence>
<dbReference type="SUPFAM" id="SSF53098">
    <property type="entry name" value="Ribonuclease H-like"/>
    <property type="match status" value="1"/>
</dbReference>
<feature type="compositionally biased region" description="Low complexity" evidence="6">
    <location>
        <begin position="106"/>
        <end position="126"/>
    </location>
</feature>
<dbReference type="STRING" id="361077.A0A152A7J9"/>
<keyword evidence="3" id="KW-0863">Zinc-finger</keyword>
<keyword evidence="9" id="KW-1185">Reference proteome</keyword>
<feature type="domain" description="HAT C-terminal dimerisation" evidence="7">
    <location>
        <begin position="723"/>
        <end position="787"/>
    </location>
</feature>
<organism evidence="8 9">
    <name type="scientific">Tieghemostelium lacteum</name>
    <name type="common">Slime mold</name>
    <name type="synonym">Dictyostelium lacteum</name>
    <dbReference type="NCBI Taxonomy" id="361077"/>
    <lineage>
        <taxon>Eukaryota</taxon>
        <taxon>Amoebozoa</taxon>
        <taxon>Evosea</taxon>
        <taxon>Eumycetozoa</taxon>
        <taxon>Dictyostelia</taxon>
        <taxon>Dictyosteliales</taxon>
        <taxon>Raperosteliaceae</taxon>
        <taxon>Tieghemostelium</taxon>
    </lineage>
</organism>
<keyword evidence="4" id="KW-0862">Zinc</keyword>
<dbReference type="OrthoDB" id="8193841at2759"/>
<dbReference type="AlphaFoldDB" id="A0A152A7J9"/>
<comment type="caution">
    <text evidence="8">The sequence shown here is derived from an EMBL/GenBank/DDBJ whole genome shotgun (WGS) entry which is preliminary data.</text>
</comment>
<dbReference type="InParanoid" id="A0A152A7J9"/>
<reference evidence="8 9" key="1">
    <citation type="submission" date="2015-12" db="EMBL/GenBank/DDBJ databases">
        <title>Dictyostelia acquired genes for synthesis and detection of signals that induce cell-type specialization by lateral gene transfer from prokaryotes.</title>
        <authorList>
            <person name="Gloeckner G."/>
            <person name="Schaap P."/>
        </authorList>
    </citation>
    <scope>NUCLEOTIDE SEQUENCE [LARGE SCALE GENOMIC DNA]</scope>
    <source>
        <strain evidence="8 9">TK</strain>
    </source>
</reference>
<dbReference type="GO" id="GO:0005634">
    <property type="term" value="C:nucleus"/>
    <property type="evidence" value="ECO:0007669"/>
    <property type="project" value="UniProtKB-SubCell"/>
</dbReference>
<proteinExistence type="predicted"/>
<sequence>MSHKRKLATLQQQQHHSEDTPKKSKFSSSSSSEVPSITYHAKIIEQKDKLLSSENRDIWINYDFDKCVCGLCGVDLKLFDKDDKFRPRTYNYKIHLQGFHKDTKLSRSPQSPTSPSNNNNNSNNNNKQLIVASPSALITTSSKIGKKVSTQPLVDTRKETPNWEVELTPDETLQIHYKLTRYLCDSFQDFAVLQSDSFNSFLPRGYTLPEKDDITHKYMPALVARMEKNIKEEMKKINHLSLSTDYWVNIHSDKFLAITAHGLLETSDDLVPKQYLLSIEQVKDFPIENNVEQLIRKTLTKWELNGKVEYNLFDNAAVTFKSSCVQSLKSIKCSPYIFHFIFQEMFKPNNGGRVTTKSLQEDILLFHGGIDILDIKNQDTVVDDDIACIKPGVSQELLLSLSISSLTKWMKLNDLNQKSAGPTKVDMVKVILEKLKQHGPHGSTERDSFRKLRYLNKKTHKLVKFIKDNELEQKLYNLLIKNGMDEHPLLKEASLSKWGSFYLHFSAVEDTYTYIKDMLSGYIKMEGYKEYLLDEEDLKFLHDVVQIFKVFEDISAVIYLNESIPTIAMMTFAMHYFQTKLKQESTKILKTATGVQLCRDILTEFDQKYPYFFEAPEHELNIIPFLDPRFVLHDSYKANVSLALDYFKQMIQKMMEPDNQAINIDELIPHLHMDLKDMYKEPHSVELKNYISLCIKFVGSFGKPDRSKGDDIHSSTVSDEILNYDILQWWFQNKSTFPYLYSLVLKYLCIPGSASYTEDILFKYGILYARNRSNLPTSHTLSMMMIHINSEFT</sequence>
<dbReference type="InterPro" id="IPR008906">
    <property type="entry name" value="HATC_C_dom"/>
</dbReference>
<evidence type="ECO:0000256" key="2">
    <source>
        <dbReference type="ARBA" id="ARBA00022723"/>
    </source>
</evidence>
<evidence type="ECO:0000259" key="7">
    <source>
        <dbReference type="Pfam" id="PF05699"/>
    </source>
</evidence>
<keyword evidence="2" id="KW-0479">Metal-binding</keyword>
<dbReference type="Proteomes" id="UP000076078">
    <property type="component" value="Unassembled WGS sequence"/>
</dbReference>
<comment type="subcellular location">
    <subcellularLocation>
        <location evidence="1">Nucleus</location>
    </subcellularLocation>
</comment>
<dbReference type="InterPro" id="IPR052035">
    <property type="entry name" value="ZnF_BED_domain_contain"/>
</dbReference>
<dbReference type="PANTHER" id="PTHR46481:SF10">
    <property type="entry name" value="ZINC FINGER BED DOMAIN-CONTAINING PROTEIN 39"/>
    <property type="match status" value="1"/>
</dbReference>
<gene>
    <name evidence="8" type="ORF">DLAC_00905</name>
</gene>
<protein>
    <submittedName>
        <fullName evidence="8">Actin binding protein</fullName>
    </submittedName>
</protein>
<feature type="region of interest" description="Disordered" evidence="6">
    <location>
        <begin position="1"/>
        <end position="32"/>
    </location>
</feature>
<evidence type="ECO:0000256" key="3">
    <source>
        <dbReference type="ARBA" id="ARBA00022771"/>
    </source>
</evidence>
<evidence type="ECO:0000313" key="8">
    <source>
        <dbReference type="EMBL" id="KYR02105.1"/>
    </source>
</evidence>
<accession>A0A152A7J9</accession>